<dbReference type="AlphaFoldDB" id="A0A2M7BC55"/>
<keyword evidence="1" id="KW-0812">Transmembrane</keyword>
<keyword evidence="1" id="KW-1133">Transmembrane helix</keyword>
<feature type="transmembrane region" description="Helical" evidence="1">
    <location>
        <begin position="259"/>
        <end position="280"/>
    </location>
</feature>
<feature type="transmembrane region" description="Helical" evidence="1">
    <location>
        <begin position="227"/>
        <end position="253"/>
    </location>
</feature>
<sequence>TNETFKNLVVSATQAIIGPENPEYQTMAGHGAIASVGNLIAGMYSNPPASSVTYFADVLHNLGLAKPVYAQGVGFSGMSNLLPLWKASRNLAYILFIVAFLYIGLAIMFRVKISPQAIVTIQSALPKLIIALILVTFSYAIVGLMIDLIYVIIYVGILAIGQTGWIEEIGSSVVAEQAKYSGLTFWQGVGLVIGGGTQAITGLLGGFVGVAVLEGILALLGSLLPGGIGLVIPALPVLIIGIIALFCIFKLFLSLIGSYIGIIISLITAPLQIMIGVLPGSQAGFGSWFKNLMANILVFPAVALAMLIGWLLTTGYRPSWTPPVISASGNALTGIIGFGMLLLLPKIPDIIKNAFKIKPAGYGKAIGEAFGPVTPIYKAGASALITSQEQREGREWIAGALSAVTGIRGGGGRRTGKTSAGQPES</sequence>
<organism evidence="2 3">
    <name type="scientific">Candidatus Shapirobacteria bacterium CG03_land_8_20_14_0_80_39_12</name>
    <dbReference type="NCBI Taxonomy" id="1974879"/>
    <lineage>
        <taxon>Bacteria</taxon>
        <taxon>Candidatus Shapironibacteriota</taxon>
    </lineage>
</organism>
<feature type="transmembrane region" description="Helical" evidence="1">
    <location>
        <begin position="129"/>
        <end position="157"/>
    </location>
</feature>
<evidence type="ECO:0000313" key="3">
    <source>
        <dbReference type="Proteomes" id="UP000229631"/>
    </source>
</evidence>
<feature type="transmembrane region" description="Helical" evidence="1">
    <location>
        <begin position="324"/>
        <end position="344"/>
    </location>
</feature>
<proteinExistence type="predicted"/>
<evidence type="ECO:0000256" key="1">
    <source>
        <dbReference type="SAM" id="Phobius"/>
    </source>
</evidence>
<accession>A0A2M7BC55</accession>
<protein>
    <submittedName>
        <fullName evidence="2">Uncharacterized protein</fullName>
    </submittedName>
</protein>
<comment type="caution">
    <text evidence="2">The sequence shown here is derived from an EMBL/GenBank/DDBJ whole genome shotgun (WGS) entry which is preliminary data.</text>
</comment>
<feature type="transmembrane region" description="Helical" evidence="1">
    <location>
        <begin position="91"/>
        <end position="109"/>
    </location>
</feature>
<dbReference type="Proteomes" id="UP000229631">
    <property type="component" value="Unassembled WGS sequence"/>
</dbReference>
<feature type="transmembrane region" description="Helical" evidence="1">
    <location>
        <begin position="292"/>
        <end position="312"/>
    </location>
</feature>
<name>A0A2M7BC55_9BACT</name>
<evidence type="ECO:0000313" key="2">
    <source>
        <dbReference type="EMBL" id="PIV00677.1"/>
    </source>
</evidence>
<gene>
    <name evidence="2" type="ORF">COS54_02440</name>
</gene>
<keyword evidence="1" id="KW-0472">Membrane</keyword>
<reference evidence="3" key="1">
    <citation type="submission" date="2017-09" db="EMBL/GenBank/DDBJ databases">
        <title>Depth-based differentiation of microbial function through sediment-hosted aquifers and enrichment of novel symbionts in the deep terrestrial subsurface.</title>
        <authorList>
            <person name="Probst A.J."/>
            <person name="Ladd B."/>
            <person name="Jarett J.K."/>
            <person name="Geller-Mcgrath D.E."/>
            <person name="Sieber C.M.K."/>
            <person name="Emerson J.B."/>
            <person name="Anantharaman K."/>
            <person name="Thomas B.C."/>
            <person name="Malmstrom R."/>
            <person name="Stieglmeier M."/>
            <person name="Klingl A."/>
            <person name="Woyke T."/>
            <person name="Ryan C.M."/>
            <person name="Banfield J.F."/>
        </authorList>
    </citation>
    <scope>NUCLEOTIDE SEQUENCE [LARGE SCALE GENOMIC DNA]</scope>
</reference>
<dbReference type="EMBL" id="PEVC01000045">
    <property type="protein sequence ID" value="PIV00677.1"/>
    <property type="molecule type" value="Genomic_DNA"/>
</dbReference>
<feature type="non-terminal residue" evidence="2">
    <location>
        <position position="1"/>
    </location>
</feature>
<feature type="transmembrane region" description="Helical" evidence="1">
    <location>
        <begin position="199"/>
        <end position="220"/>
    </location>
</feature>